<dbReference type="Gene3D" id="2.80.10.50">
    <property type="match status" value="1"/>
</dbReference>
<feature type="chain" id="PRO_5030822911" description="Ricin B lectin domain-containing protein" evidence="1">
    <location>
        <begin position="24"/>
        <end position="182"/>
    </location>
</feature>
<dbReference type="InterPro" id="IPR000772">
    <property type="entry name" value="Ricin_B_lectin"/>
</dbReference>
<evidence type="ECO:0000256" key="1">
    <source>
        <dbReference type="SAM" id="SignalP"/>
    </source>
</evidence>
<feature type="signal peptide" evidence="1">
    <location>
        <begin position="1"/>
        <end position="23"/>
    </location>
</feature>
<gene>
    <name evidence="3" type="ORF">MPOL1434_LOCUS3187</name>
</gene>
<proteinExistence type="predicted"/>
<keyword evidence="1" id="KW-0732">Signal</keyword>
<dbReference type="PROSITE" id="PS50231">
    <property type="entry name" value="RICIN_B_LECTIN"/>
    <property type="match status" value="1"/>
</dbReference>
<dbReference type="AlphaFoldDB" id="A0A7S0FKY5"/>
<dbReference type="SUPFAM" id="SSF50370">
    <property type="entry name" value="Ricin B-like lectins"/>
    <property type="match status" value="1"/>
</dbReference>
<protein>
    <recommendedName>
        <fullName evidence="2">Ricin B lectin domain-containing protein</fullName>
    </recommendedName>
</protein>
<reference evidence="3" key="1">
    <citation type="submission" date="2021-01" db="EMBL/GenBank/DDBJ databases">
        <authorList>
            <person name="Corre E."/>
            <person name="Pelletier E."/>
            <person name="Niang G."/>
            <person name="Scheremetjew M."/>
            <person name="Finn R."/>
            <person name="Kale V."/>
            <person name="Holt S."/>
            <person name="Cochrane G."/>
            <person name="Meng A."/>
            <person name="Brown T."/>
            <person name="Cohen L."/>
        </authorList>
    </citation>
    <scope>NUCLEOTIDE SEQUENCE</scope>
    <source>
        <strain evidence="3">CCMP3303</strain>
    </source>
</reference>
<dbReference type="InterPro" id="IPR035992">
    <property type="entry name" value="Ricin_B-like_lectins"/>
</dbReference>
<dbReference type="Pfam" id="PF00652">
    <property type="entry name" value="Ricin_B_lectin"/>
    <property type="match status" value="1"/>
</dbReference>
<feature type="domain" description="Ricin B lectin" evidence="2">
    <location>
        <begin position="55"/>
        <end position="176"/>
    </location>
</feature>
<organism evidence="3">
    <name type="scientific">Minutocellus polymorphus</name>
    <dbReference type="NCBI Taxonomy" id="265543"/>
    <lineage>
        <taxon>Eukaryota</taxon>
        <taxon>Sar</taxon>
        <taxon>Stramenopiles</taxon>
        <taxon>Ochrophyta</taxon>
        <taxon>Bacillariophyta</taxon>
        <taxon>Mediophyceae</taxon>
        <taxon>Cymatosirophycidae</taxon>
        <taxon>Cymatosirales</taxon>
        <taxon>Cymatosiraceae</taxon>
        <taxon>Minutocellus</taxon>
    </lineage>
</organism>
<sequence length="182" mass="20661">MKHASFAALAAVLFSAVNIGTSAELHFHPVEINEDAGERRLGRCGYGQFQEDTLGEFCMAANSRGKVFLEKCINDNPPDRQLWRFEEKLDYDYEELPYDCGGVLKNKSDKQCLAPIRSGIKRGRRLALDRCDKDNEKQQWLGDGDLLSPQSKKRLCVWFRGELVEGAPMVLKKCENLDSLNF</sequence>
<accession>A0A7S0FKY5</accession>
<evidence type="ECO:0000313" key="3">
    <source>
        <dbReference type="EMBL" id="CAD8364926.1"/>
    </source>
</evidence>
<name>A0A7S0FKY5_9STRA</name>
<evidence type="ECO:0000259" key="2">
    <source>
        <dbReference type="Pfam" id="PF00652"/>
    </source>
</evidence>
<dbReference type="EMBL" id="HBEJ01005451">
    <property type="protein sequence ID" value="CAD8364926.1"/>
    <property type="molecule type" value="Transcribed_RNA"/>
</dbReference>